<dbReference type="EMBL" id="FMZO01000008">
    <property type="protein sequence ID" value="SDD31838.1"/>
    <property type="molecule type" value="Genomic_DNA"/>
</dbReference>
<dbReference type="PROSITE" id="PS51257">
    <property type="entry name" value="PROKAR_LIPOPROTEIN"/>
    <property type="match status" value="1"/>
</dbReference>
<dbReference type="OrthoDB" id="953639at2"/>
<evidence type="ECO:0000313" key="1">
    <source>
        <dbReference type="EMBL" id="SDD31838.1"/>
    </source>
</evidence>
<organism evidence="1 2">
    <name type="scientific">Niabella drilacis (strain DSM 25811 / CCM 8410 / CCUG 62505 / LMG 26954 / E90)</name>
    <dbReference type="NCBI Taxonomy" id="1285928"/>
    <lineage>
        <taxon>Bacteria</taxon>
        <taxon>Pseudomonadati</taxon>
        <taxon>Bacteroidota</taxon>
        <taxon>Chitinophagia</taxon>
        <taxon>Chitinophagales</taxon>
        <taxon>Chitinophagaceae</taxon>
        <taxon>Niabella</taxon>
    </lineage>
</organism>
<sequence length="78" mass="8816">MRIKIILISLLAGAVSCGSHNSTRVSVTDRNGALRIQVQIQKGWRNVVNYDRSFPNAGMNKEQRDVLVRHILDSLKQE</sequence>
<evidence type="ECO:0008006" key="3">
    <source>
        <dbReference type="Google" id="ProtNLM"/>
    </source>
</evidence>
<evidence type="ECO:0000313" key="2">
    <source>
        <dbReference type="Proteomes" id="UP000198757"/>
    </source>
</evidence>
<dbReference type="Proteomes" id="UP000198757">
    <property type="component" value="Unassembled WGS sequence"/>
</dbReference>
<name>A0A1G6TRW0_NIADE</name>
<keyword evidence="2" id="KW-1185">Reference proteome</keyword>
<protein>
    <recommendedName>
        <fullName evidence="3">DUF4136 domain-containing protein</fullName>
    </recommendedName>
</protein>
<reference evidence="2" key="1">
    <citation type="submission" date="2016-10" db="EMBL/GenBank/DDBJ databases">
        <authorList>
            <person name="Varghese N."/>
            <person name="Submissions S."/>
        </authorList>
    </citation>
    <scope>NUCLEOTIDE SEQUENCE [LARGE SCALE GENOMIC DNA]</scope>
    <source>
        <strain evidence="2">DSM 25811 / CCM 8410 / LMG 26954 / E90</strain>
    </source>
</reference>
<accession>A0A1G6TRW0</accession>
<dbReference type="RefSeq" id="WP_143019787.1">
    <property type="nucleotide sequence ID" value="NZ_FMZO01000008.1"/>
</dbReference>
<proteinExistence type="predicted"/>
<gene>
    <name evidence="1" type="ORF">SAMN04487894_10810</name>
</gene>
<dbReference type="AlphaFoldDB" id="A0A1G6TRW0"/>